<sequence>MDGPFLGQSKHGGGAATITTGSLTSGPDIDNTRIGSILDQTSRAGKEAKVSIEIAIQDSNKITHYSVVYPHNKHVHPAIAAKELISEHNVKAILGGHTWKEALAIADVIRSEHGHNISKFLSLATTTPLQTTNRWPFFVQAVPTQSTQMNAVAAILQSWAKKMEMTGDGYLWIATNQITDLFHSINPATISSFKGMAGVKTYFPDNTPDFLDFRNRFRHKFRSDYPVEDQDEPGIFAVQGYNAVKLLEQSSPEKFVGTVEIINVIGKGYHSVYWTKGSGFSETVGDDIYGPTTYTNSMEKVGQALWPVQPWYAHRQHRNLAESSKYRMRVAIPGRSLIKQFVSVEFHPKKNKTVFSGFAVAVFDEMMKQVSIPYDCVPFYGSYDELVETIRSKEFDAVAGDVMIASTRYEFADFTQPYTESGLEMIVTPITIYNGFIIWLIERDHCEDLRGSVITQIGIIIWLAFTTLFTLRGDKLHSNLSRMAVAVWLFVALVITQSYTASLASMLTAQRLEPAITSIEMLRNMNATVGYCNGSFINYYLKDVLGFKSVKINSYTSTSQYAEALNSGEIAAIFLEVPAAKLFLAQYCKSFIRTGETFKVGGFGFAFPRGFSRLSDANKALMNLSESGKLKELEDTFLNSEKCVDEETSPDENNRLSLHSFWVLFKLTVGTSTVALTIYSIIKIREQKKSNQEHTNLFKVIPTLIKDWQLYMKQSSSVVVNIESAKRAQNIDH</sequence>
<keyword evidence="6 12" id="KW-0472">Membrane</keyword>
<dbReference type="EMBL" id="PKPP01000125">
    <property type="protein sequence ID" value="PWA97393.1"/>
    <property type="molecule type" value="Genomic_DNA"/>
</dbReference>
<dbReference type="AlphaFoldDB" id="A0A2U1QHE2"/>
<evidence type="ECO:0000256" key="1">
    <source>
        <dbReference type="ARBA" id="ARBA00004141"/>
    </source>
</evidence>
<keyword evidence="5" id="KW-0406">Ion transport</keyword>
<comment type="caution">
    <text evidence="14">The sequence shown here is derived from an EMBL/GenBank/DDBJ whole genome shotgun (WGS) entry which is preliminary data.</text>
</comment>
<dbReference type="Pfam" id="PF00060">
    <property type="entry name" value="Lig_chan"/>
    <property type="match status" value="1"/>
</dbReference>
<dbReference type="Gene3D" id="3.40.50.2300">
    <property type="match status" value="2"/>
</dbReference>
<gene>
    <name evidence="14" type="ORF">CTI12_AA029760</name>
</gene>
<protein>
    <submittedName>
        <fullName evidence="14">Extracellular ligand-binding receptor</fullName>
    </submittedName>
</protein>
<evidence type="ECO:0000256" key="9">
    <source>
        <dbReference type="ARBA" id="ARBA00023286"/>
    </source>
</evidence>
<evidence type="ECO:0000259" key="13">
    <source>
        <dbReference type="SMART" id="SM00079"/>
    </source>
</evidence>
<evidence type="ECO:0000256" key="2">
    <source>
        <dbReference type="ARBA" id="ARBA00022448"/>
    </source>
</evidence>
<evidence type="ECO:0000256" key="5">
    <source>
        <dbReference type="ARBA" id="ARBA00023065"/>
    </source>
</evidence>
<keyword evidence="9" id="KW-1071">Ligand-gated ion channel</keyword>
<dbReference type="InterPro" id="IPR015683">
    <property type="entry name" value="Ionotropic_Glu_rcpt"/>
</dbReference>
<dbReference type="OrthoDB" id="5984008at2759"/>
<feature type="transmembrane region" description="Helical" evidence="12">
    <location>
        <begin position="453"/>
        <end position="471"/>
    </location>
</feature>
<feature type="domain" description="Ionotropic glutamate receptor C-terminal" evidence="13">
    <location>
        <begin position="329"/>
        <end position="640"/>
    </location>
</feature>
<keyword evidence="10" id="KW-0407">Ion channel</keyword>
<proteinExistence type="predicted"/>
<evidence type="ECO:0000313" key="14">
    <source>
        <dbReference type="EMBL" id="PWA97393.1"/>
    </source>
</evidence>
<dbReference type="PANTHER" id="PTHR18966">
    <property type="entry name" value="IONOTROPIC GLUTAMATE RECEPTOR"/>
    <property type="match status" value="1"/>
</dbReference>
<keyword evidence="3 12" id="KW-0812">Transmembrane</keyword>
<evidence type="ECO:0000256" key="8">
    <source>
        <dbReference type="ARBA" id="ARBA00023180"/>
    </source>
</evidence>
<dbReference type="InterPro" id="IPR028082">
    <property type="entry name" value="Peripla_BP_I"/>
</dbReference>
<dbReference type="FunFam" id="1.10.287.70:FF:000172">
    <property type="entry name" value="Glutamate receptor"/>
    <property type="match status" value="1"/>
</dbReference>
<dbReference type="SUPFAM" id="SSF53822">
    <property type="entry name" value="Periplasmic binding protein-like I"/>
    <property type="match status" value="1"/>
</dbReference>
<evidence type="ECO:0000256" key="4">
    <source>
        <dbReference type="ARBA" id="ARBA00022989"/>
    </source>
</evidence>
<dbReference type="GO" id="GO:0016020">
    <property type="term" value="C:membrane"/>
    <property type="evidence" value="ECO:0007669"/>
    <property type="project" value="UniProtKB-SubCell"/>
</dbReference>
<dbReference type="InterPro" id="IPR001828">
    <property type="entry name" value="ANF_lig-bd_rcpt"/>
</dbReference>
<evidence type="ECO:0000256" key="10">
    <source>
        <dbReference type="ARBA" id="ARBA00023303"/>
    </source>
</evidence>
<comment type="subcellular location">
    <subcellularLocation>
        <location evidence="1">Membrane</location>
        <topology evidence="1">Multi-pass membrane protein</topology>
    </subcellularLocation>
</comment>
<evidence type="ECO:0000313" key="15">
    <source>
        <dbReference type="Proteomes" id="UP000245207"/>
    </source>
</evidence>
<dbReference type="Proteomes" id="UP000245207">
    <property type="component" value="Unassembled WGS sequence"/>
</dbReference>
<keyword evidence="2" id="KW-0813">Transport</keyword>
<dbReference type="SMART" id="SM00079">
    <property type="entry name" value="PBPe"/>
    <property type="match status" value="1"/>
</dbReference>
<accession>A0A2U1QHE2</accession>
<dbReference type="Gene3D" id="3.40.190.10">
    <property type="entry name" value="Periplasmic binding protein-like II"/>
    <property type="match status" value="3"/>
</dbReference>
<feature type="region of interest" description="Disordered" evidence="11">
    <location>
        <begin position="1"/>
        <end position="25"/>
    </location>
</feature>
<dbReference type="GO" id="GO:0015276">
    <property type="term" value="F:ligand-gated monoatomic ion channel activity"/>
    <property type="evidence" value="ECO:0007669"/>
    <property type="project" value="InterPro"/>
</dbReference>
<evidence type="ECO:0000256" key="6">
    <source>
        <dbReference type="ARBA" id="ARBA00023136"/>
    </source>
</evidence>
<keyword evidence="8" id="KW-0325">Glycoprotein</keyword>
<name>A0A2U1QHE2_ARTAN</name>
<evidence type="ECO:0000256" key="7">
    <source>
        <dbReference type="ARBA" id="ARBA00023170"/>
    </source>
</evidence>
<feature type="transmembrane region" description="Helical" evidence="12">
    <location>
        <begin position="661"/>
        <end position="682"/>
    </location>
</feature>
<dbReference type="Pfam" id="PF01094">
    <property type="entry name" value="ANF_receptor"/>
    <property type="match status" value="1"/>
</dbReference>
<reference evidence="14 15" key="1">
    <citation type="journal article" date="2018" name="Mol. Plant">
        <title>The genome of Artemisia annua provides insight into the evolution of Asteraceae family and artemisinin biosynthesis.</title>
        <authorList>
            <person name="Shen Q."/>
            <person name="Zhang L."/>
            <person name="Liao Z."/>
            <person name="Wang S."/>
            <person name="Yan T."/>
            <person name="Shi P."/>
            <person name="Liu M."/>
            <person name="Fu X."/>
            <person name="Pan Q."/>
            <person name="Wang Y."/>
            <person name="Lv Z."/>
            <person name="Lu X."/>
            <person name="Zhang F."/>
            <person name="Jiang W."/>
            <person name="Ma Y."/>
            <person name="Chen M."/>
            <person name="Hao X."/>
            <person name="Li L."/>
            <person name="Tang Y."/>
            <person name="Lv G."/>
            <person name="Zhou Y."/>
            <person name="Sun X."/>
            <person name="Brodelius P.E."/>
            <person name="Rose J.K.C."/>
            <person name="Tang K."/>
        </authorList>
    </citation>
    <scope>NUCLEOTIDE SEQUENCE [LARGE SCALE GENOMIC DNA]</scope>
    <source>
        <strain evidence="15">cv. Huhao1</strain>
        <tissue evidence="14">Leaf</tissue>
    </source>
</reference>
<evidence type="ECO:0000256" key="12">
    <source>
        <dbReference type="SAM" id="Phobius"/>
    </source>
</evidence>
<dbReference type="InterPro" id="IPR001320">
    <property type="entry name" value="Iontro_rcpt_C"/>
</dbReference>
<keyword evidence="4 12" id="KW-1133">Transmembrane helix</keyword>
<dbReference type="CDD" id="cd13686">
    <property type="entry name" value="GluR_Plant"/>
    <property type="match status" value="1"/>
</dbReference>
<organism evidence="14 15">
    <name type="scientific">Artemisia annua</name>
    <name type="common">Sweet wormwood</name>
    <dbReference type="NCBI Taxonomy" id="35608"/>
    <lineage>
        <taxon>Eukaryota</taxon>
        <taxon>Viridiplantae</taxon>
        <taxon>Streptophyta</taxon>
        <taxon>Embryophyta</taxon>
        <taxon>Tracheophyta</taxon>
        <taxon>Spermatophyta</taxon>
        <taxon>Magnoliopsida</taxon>
        <taxon>eudicotyledons</taxon>
        <taxon>Gunneridae</taxon>
        <taxon>Pentapetalae</taxon>
        <taxon>asterids</taxon>
        <taxon>campanulids</taxon>
        <taxon>Asterales</taxon>
        <taxon>Asteraceae</taxon>
        <taxon>Asteroideae</taxon>
        <taxon>Anthemideae</taxon>
        <taxon>Artemisiinae</taxon>
        <taxon>Artemisia</taxon>
    </lineage>
</organism>
<keyword evidence="7 14" id="KW-0675">Receptor</keyword>
<dbReference type="SUPFAM" id="SSF53850">
    <property type="entry name" value="Periplasmic binding protein-like II"/>
    <property type="match status" value="1"/>
</dbReference>
<keyword evidence="15" id="KW-1185">Reference proteome</keyword>
<evidence type="ECO:0000256" key="3">
    <source>
        <dbReference type="ARBA" id="ARBA00022692"/>
    </source>
</evidence>
<feature type="transmembrane region" description="Helical" evidence="12">
    <location>
        <begin position="483"/>
        <end position="504"/>
    </location>
</feature>
<evidence type="ECO:0000256" key="11">
    <source>
        <dbReference type="SAM" id="MobiDB-lite"/>
    </source>
</evidence>